<dbReference type="PANTHER" id="PTHR45752:SF187">
    <property type="entry name" value="LEUCINE-RICH REPEAT AND IQ DOMAIN-CONTAINING PROTEIN 4"/>
    <property type="match status" value="1"/>
</dbReference>
<evidence type="ECO:0000256" key="2">
    <source>
        <dbReference type="ARBA" id="ARBA00022614"/>
    </source>
</evidence>
<keyword evidence="3" id="KW-0677">Repeat</keyword>
<evidence type="ECO:0000256" key="1">
    <source>
        <dbReference type="ARBA" id="ARBA00004430"/>
    </source>
</evidence>
<dbReference type="PROSITE" id="PS50181">
    <property type="entry name" value="FBOX"/>
    <property type="match status" value="1"/>
</dbReference>
<dbReference type="InterPro" id="IPR050715">
    <property type="entry name" value="LRR-SigEffector_domain"/>
</dbReference>
<evidence type="ECO:0000313" key="5">
    <source>
        <dbReference type="EMBL" id="PRW05858.1"/>
    </source>
</evidence>
<dbReference type="Gene3D" id="3.80.10.10">
    <property type="entry name" value="Ribonuclease Inhibitor"/>
    <property type="match status" value="2"/>
</dbReference>
<proteinExistence type="predicted"/>
<accession>A0A2P6TBD1</accession>
<dbReference type="SUPFAM" id="SSF52058">
    <property type="entry name" value="L domain-like"/>
    <property type="match status" value="1"/>
</dbReference>
<gene>
    <name evidence="5" type="ORF">C2E21_9454</name>
</gene>
<name>A0A2P6TBD1_CHLSO</name>
<dbReference type="InterPro" id="IPR001611">
    <property type="entry name" value="Leu-rich_rpt"/>
</dbReference>
<reference evidence="5 6" key="1">
    <citation type="journal article" date="2018" name="Plant J.">
        <title>Genome sequences of Chlorella sorokiniana UTEX 1602 and Micractinium conductrix SAG 241.80: implications to maltose excretion by a green alga.</title>
        <authorList>
            <person name="Arriola M.B."/>
            <person name="Velmurugan N."/>
            <person name="Zhang Y."/>
            <person name="Plunkett M.H."/>
            <person name="Hondzo H."/>
            <person name="Barney B.M."/>
        </authorList>
    </citation>
    <scope>NUCLEOTIDE SEQUENCE [LARGE SCALE GENOMIC DNA]</scope>
    <source>
        <strain evidence="6">UTEX 1602</strain>
    </source>
</reference>
<dbReference type="OrthoDB" id="1053178at2759"/>
<dbReference type="Pfam" id="PF00560">
    <property type="entry name" value="LRR_1"/>
    <property type="match status" value="1"/>
</dbReference>
<keyword evidence="2" id="KW-0433">Leucine-rich repeat</keyword>
<keyword evidence="6" id="KW-1185">Reference proteome</keyword>
<evidence type="ECO:0000256" key="3">
    <source>
        <dbReference type="ARBA" id="ARBA00022737"/>
    </source>
</evidence>
<sequence length="713" mass="76086">MDPAALNPSDASSTTTINDLPDDLLGRVLALAGRRECRVAAGACRRLRRLFYTEPALWRSLHLNRAMSPFSGADKLDSAVMAHLPLLRRVAGLLQHLSICCEADSVMAAALSSLQPATLPSLCLSISCRHSSSRRGVRSWDDIFNWDKPASMAATFQALAGLTALTRLQLLCDVQPSELPAALCSLPHLSGLLISTLHSSGVSAELGPALRHLAPRLTQLRLNSVQVPTSVADVLGVLACLRSLRLRSSSIQPDIAAAVTQLAALEALWLEFTGDSPDLEGAAALWAPASKAGQLPQLSSLRLRARDVLPAQLVEAVARQTQLTELALQAVLGDVLPLSTLQQLRRLTLCDVGDDEAEGPVPQLPPPCCFAALEAYSFSSSVQWLVDTPYRISLGDAYLHSCTYEGGRRTQRAFEFIDGGWDSLLNSWDEPDEQEDPAEDGGTGGRLTVCATSQTLPPFDQLAAVLLPPGVLLQELHFEETDPPPAAVLGSTRIAALQCLKIEGSPGILNALPQELLHLTRLVLTGKGPATGLQPGQLPSMPALKDLELARCIDSSGGSAIDACMPALLSQDIEGLEFLNLSGNMFTRLPPSLAAATRLKYLELSNNSNLDLTAEDTDQILARMPVLQYLGLNNNSVERLPPSLAAATSLTSLGLSNNSGLVITEDDVQQVLARMPRLQHLWLYHSPNCLTDSLKERAPATAAAQAAASVSAL</sequence>
<comment type="subcellular location">
    <subcellularLocation>
        <location evidence="1">Cytoplasm</location>
        <location evidence="1">Cytoskeleton</location>
        <location evidence="1">Cilium axoneme</location>
    </subcellularLocation>
</comment>
<dbReference type="SUPFAM" id="SSF81383">
    <property type="entry name" value="F-box domain"/>
    <property type="match status" value="1"/>
</dbReference>
<organism evidence="5 6">
    <name type="scientific">Chlorella sorokiniana</name>
    <name type="common">Freshwater green alga</name>
    <dbReference type="NCBI Taxonomy" id="3076"/>
    <lineage>
        <taxon>Eukaryota</taxon>
        <taxon>Viridiplantae</taxon>
        <taxon>Chlorophyta</taxon>
        <taxon>core chlorophytes</taxon>
        <taxon>Trebouxiophyceae</taxon>
        <taxon>Chlorellales</taxon>
        <taxon>Chlorellaceae</taxon>
        <taxon>Chlorella clade</taxon>
        <taxon>Chlorella</taxon>
    </lineage>
</organism>
<dbReference type="InterPro" id="IPR032675">
    <property type="entry name" value="LRR_dom_sf"/>
</dbReference>
<comment type="caution">
    <text evidence="5">The sequence shown here is derived from an EMBL/GenBank/DDBJ whole genome shotgun (WGS) entry which is preliminary data.</text>
</comment>
<dbReference type="GO" id="GO:0005930">
    <property type="term" value="C:axoneme"/>
    <property type="evidence" value="ECO:0007669"/>
    <property type="project" value="UniProtKB-SubCell"/>
</dbReference>
<feature type="domain" description="F-box" evidence="4">
    <location>
        <begin position="14"/>
        <end position="61"/>
    </location>
</feature>
<evidence type="ECO:0000313" key="6">
    <source>
        <dbReference type="Proteomes" id="UP000239899"/>
    </source>
</evidence>
<dbReference type="SMART" id="SM00369">
    <property type="entry name" value="LRR_TYP"/>
    <property type="match status" value="2"/>
</dbReference>
<dbReference type="Proteomes" id="UP000239899">
    <property type="component" value="Unassembled WGS sequence"/>
</dbReference>
<protein>
    <submittedName>
        <fullName evidence="5">Volume-regulated anion channel subunit LRRC8E-like</fullName>
    </submittedName>
</protein>
<dbReference type="PANTHER" id="PTHR45752">
    <property type="entry name" value="LEUCINE-RICH REPEAT-CONTAINING"/>
    <property type="match status" value="1"/>
</dbReference>
<dbReference type="InterPro" id="IPR036047">
    <property type="entry name" value="F-box-like_dom_sf"/>
</dbReference>
<dbReference type="AlphaFoldDB" id="A0A2P6TBD1"/>
<dbReference type="Gene3D" id="1.20.1280.50">
    <property type="match status" value="1"/>
</dbReference>
<dbReference type="EMBL" id="LHPG02000028">
    <property type="protein sequence ID" value="PRW05858.1"/>
    <property type="molecule type" value="Genomic_DNA"/>
</dbReference>
<dbReference type="InterPro" id="IPR001810">
    <property type="entry name" value="F-box_dom"/>
</dbReference>
<evidence type="ECO:0000259" key="4">
    <source>
        <dbReference type="PROSITE" id="PS50181"/>
    </source>
</evidence>
<dbReference type="InterPro" id="IPR003591">
    <property type="entry name" value="Leu-rich_rpt_typical-subtyp"/>
</dbReference>